<feature type="domain" description="BCS1 N-terminal" evidence="17">
    <location>
        <begin position="23"/>
        <end position="191"/>
    </location>
</feature>
<dbReference type="FunFam" id="3.40.50.300:FF:000768">
    <property type="entry name" value="Probable mitochondrial chaperone bcs1"/>
    <property type="match status" value="1"/>
</dbReference>
<dbReference type="CDD" id="cd19510">
    <property type="entry name" value="RecA-like_BCS1"/>
    <property type="match status" value="1"/>
</dbReference>
<evidence type="ECO:0000256" key="2">
    <source>
        <dbReference type="ARBA" id="ARBA00007448"/>
    </source>
</evidence>
<dbReference type="GO" id="GO:0034551">
    <property type="term" value="P:mitochondrial respiratory chain complex III assembly"/>
    <property type="evidence" value="ECO:0007669"/>
    <property type="project" value="UniProtKB-ARBA"/>
</dbReference>
<proteinExistence type="inferred from homology"/>
<dbReference type="Gene3D" id="3.40.50.300">
    <property type="entry name" value="P-loop containing nucleotide triphosphate hydrolases"/>
    <property type="match status" value="1"/>
</dbReference>
<evidence type="ECO:0000256" key="1">
    <source>
        <dbReference type="ARBA" id="ARBA00004434"/>
    </source>
</evidence>
<evidence type="ECO:0000256" key="7">
    <source>
        <dbReference type="ARBA" id="ARBA00022801"/>
    </source>
</evidence>
<feature type="domain" description="AAA+ ATPase" evidence="16">
    <location>
        <begin position="222"/>
        <end position="357"/>
    </location>
</feature>
<evidence type="ECO:0000256" key="8">
    <source>
        <dbReference type="ARBA" id="ARBA00022840"/>
    </source>
</evidence>
<dbReference type="SMART" id="SM00382">
    <property type="entry name" value="AAA"/>
    <property type="match status" value="1"/>
</dbReference>
<dbReference type="InterPro" id="IPR003959">
    <property type="entry name" value="ATPase_AAA_core"/>
</dbReference>
<evidence type="ECO:0000256" key="6">
    <source>
        <dbReference type="ARBA" id="ARBA00022792"/>
    </source>
</evidence>
<evidence type="ECO:0000256" key="3">
    <source>
        <dbReference type="ARBA" id="ARBA00016942"/>
    </source>
</evidence>
<evidence type="ECO:0000256" key="5">
    <source>
        <dbReference type="ARBA" id="ARBA00022741"/>
    </source>
</evidence>
<evidence type="ECO:0000256" key="10">
    <source>
        <dbReference type="ARBA" id="ARBA00023128"/>
    </source>
</evidence>
<accession>A0ABD3WL17</accession>
<evidence type="ECO:0000256" key="15">
    <source>
        <dbReference type="SAM" id="Phobius"/>
    </source>
</evidence>
<evidence type="ECO:0000259" key="17">
    <source>
        <dbReference type="SMART" id="SM01024"/>
    </source>
</evidence>
<dbReference type="GO" id="GO:0005743">
    <property type="term" value="C:mitochondrial inner membrane"/>
    <property type="evidence" value="ECO:0007669"/>
    <property type="project" value="UniProtKB-SubCell"/>
</dbReference>
<evidence type="ECO:0000256" key="14">
    <source>
        <dbReference type="RuleBase" id="RU003651"/>
    </source>
</evidence>
<dbReference type="Pfam" id="PF25426">
    <property type="entry name" value="AAA_lid_BCS1"/>
    <property type="match status" value="1"/>
</dbReference>
<dbReference type="PANTHER" id="PTHR23070">
    <property type="entry name" value="BCS1 AAA-TYPE ATPASE"/>
    <property type="match status" value="1"/>
</dbReference>
<dbReference type="SMART" id="SM01024">
    <property type="entry name" value="BCS1_N"/>
    <property type="match status" value="1"/>
</dbReference>
<keyword evidence="4 15" id="KW-0812">Transmembrane</keyword>
<sequence>MPLADFITSLKDNPYFGAGAGLFGVGVATAFLRKGLQISMIAFRRHCMITLEVPSKDKSYFWLLNWISARGTKTQHLSVETSFNQSETGRISTQFDFVPSIGSHFFKYQKIWIRVDRNREKQMLDMQRGAPYETVTLTALGRNRNLFVYILEEARQLALQQQEGRTVMYTAMGSEWRPFGYPRRKRPLQSVVLDKGVSESIVADVKEFISNPKWYMGRGIPYRRGYLLYGPPGCGKSSYIMALAGELDYSICVMNLSERGFSDDRLHHLLAIAPEQSIILLEDIDAAFISRDLAKENPVAYQGMGRLTLSGLLNALDGVASAEARLIFMTTNFIDRLDSALIRPGRVDLKQEISYASIHQMQEMFLRFYPEEPPERATVFAQNCLTHEKSISLAQIQGLFLMFKSDAQAVIENTNLLWSR</sequence>
<dbReference type="InterPro" id="IPR057495">
    <property type="entry name" value="AAA_lid_BCS1"/>
</dbReference>
<dbReference type="Proteomes" id="UP001634394">
    <property type="component" value="Unassembled WGS sequence"/>
</dbReference>
<keyword evidence="11 15" id="KW-0472">Membrane</keyword>
<evidence type="ECO:0000313" key="18">
    <source>
        <dbReference type="EMBL" id="KAL3874654.1"/>
    </source>
</evidence>
<keyword evidence="9 15" id="KW-1133">Transmembrane helix</keyword>
<dbReference type="Pfam" id="PF08740">
    <property type="entry name" value="BCS1_N"/>
    <property type="match status" value="1"/>
</dbReference>
<evidence type="ECO:0000259" key="16">
    <source>
        <dbReference type="SMART" id="SM00382"/>
    </source>
</evidence>
<evidence type="ECO:0000313" key="19">
    <source>
        <dbReference type="Proteomes" id="UP001634394"/>
    </source>
</evidence>
<evidence type="ECO:0000256" key="4">
    <source>
        <dbReference type="ARBA" id="ARBA00022692"/>
    </source>
</evidence>
<dbReference type="Pfam" id="PF00004">
    <property type="entry name" value="AAA"/>
    <property type="match status" value="1"/>
</dbReference>
<comment type="subcellular location">
    <subcellularLocation>
        <location evidence="1">Mitochondrion inner membrane</location>
        <topology evidence="1">Single-pass membrane protein</topology>
    </subcellularLocation>
</comment>
<feature type="transmembrane region" description="Helical" evidence="15">
    <location>
        <begin position="15"/>
        <end position="36"/>
    </location>
</feature>
<evidence type="ECO:0000256" key="13">
    <source>
        <dbReference type="ARBA" id="ARBA00048778"/>
    </source>
</evidence>
<reference evidence="18 19" key="1">
    <citation type="submission" date="2024-11" db="EMBL/GenBank/DDBJ databases">
        <title>Chromosome-level genome assembly of the freshwater bivalve Anodonta woodiana.</title>
        <authorList>
            <person name="Chen X."/>
        </authorList>
    </citation>
    <scope>NUCLEOTIDE SEQUENCE [LARGE SCALE GENOMIC DNA]</scope>
    <source>
        <strain evidence="18">MN2024</strain>
        <tissue evidence="18">Gills</tissue>
    </source>
</reference>
<comment type="caution">
    <text evidence="18">The sequence shown here is derived from an EMBL/GenBank/DDBJ whole genome shotgun (WGS) entry which is preliminary data.</text>
</comment>
<keyword evidence="8 14" id="KW-0067">ATP-binding</keyword>
<dbReference type="InterPro" id="IPR003593">
    <property type="entry name" value="AAA+_ATPase"/>
</dbReference>
<dbReference type="AlphaFoldDB" id="A0ABD3WL17"/>
<dbReference type="InterPro" id="IPR027417">
    <property type="entry name" value="P-loop_NTPase"/>
</dbReference>
<keyword evidence="6" id="KW-0999">Mitochondrion inner membrane</keyword>
<keyword evidence="19" id="KW-1185">Reference proteome</keyword>
<protein>
    <recommendedName>
        <fullName evidence="3">Mitochondrial chaperone BCS1</fullName>
    </recommendedName>
    <alternativeName>
        <fullName evidence="12">BCS1-like protein</fullName>
    </alternativeName>
</protein>
<dbReference type="EMBL" id="JBJQND010000006">
    <property type="protein sequence ID" value="KAL3874654.1"/>
    <property type="molecule type" value="Genomic_DNA"/>
</dbReference>
<dbReference type="SUPFAM" id="SSF52540">
    <property type="entry name" value="P-loop containing nucleoside triphosphate hydrolases"/>
    <property type="match status" value="1"/>
</dbReference>
<gene>
    <name evidence="18" type="ORF">ACJMK2_037636</name>
</gene>
<keyword evidence="5 14" id="KW-0547">Nucleotide-binding</keyword>
<dbReference type="InterPro" id="IPR050747">
    <property type="entry name" value="Mitochondrial_chaperone_BCS1"/>
</dbReference>
<name>A0ABD3WL17_SINWO</name>
<dbReference type="InterPro" id="IPR003960">
    <property type="entry name" value="ATPase_AAA_CS"/>
</dbReference>
<dbReference type="InterPro" id="IPR014851">
    <property type="entry name" value="BCS1_N"/>
</dbReference>
<evidence type="ECO:0000256" key="11">
    <source>
        <dbReference type="ARBA" id="ARBA00023136"/>
    </source>
</evidence>
<dbReference type="GO" id="GO:0005524">
    <property type="term" value="F:ATP binding"/>
    <property type="evidence" value="ECO:0007669"/>
    <property type="project" value="UniProtKB-KW"/>
</dbReference>
<comment type="catalytic activity">
    <reaction evidence="13">
        <text>ATP + H2O = ADP + phosphate + H(+)</text>
        <dbReference type="Rhea" id="RHEA:13065"/>
        <dbReference type="ChEBI" id="CHEBI:15377"/>
        <dbReference type="ChEBI" id="CHEBI:15378"/>
        <dbReference type="ChEBI" id="CHEBI:30616"/>
        <dbReference type="ChEBI" id="CHEBI:43474"/>
        <dbReference type="ChEBI" id="CHEBI:456216"/>
    </reaction>
    <physiologicalReaction direction="left-to-right" evidence="13">
        <dbReference type="Rhea" id="RHEA:13066"/>
    </physiologicalReaction>
</comment>
<dbReference type="PROSITE" id="PS00674">
    <property type="entry name" value="AAA"/>
    <property type="match status" value="1"/>
</dbReference>
<comment type="similarity">
    <text evidence="2">Belongs to the AAA ATPase family. BCS1 subfamily.</text>
</comment>
<dbReference type="GO" id="GO:0016787">
    <property type="term" value="F:hydrolase activity"/>
    <property type="evidence" value="ECO:0007669"/>
    <property type="project" value="UniProtKB-KW"/>
</dbReference>
<evidence type="ECO:0000256" key="9">
    <source>
        <dbReference type="ARBA" id="ARBA00022989"/>
    </source>
</evidence>
<keyword evidence="7" id="KW-0378">Hydrolase</keyword>
<keyword evidence="10" id="KW-0496">Mitochondrion</keyword>
<organism evidence="18 19">
    <name type="scientific">Sinanodonta woodiana</name>
    <name type="common">Chinese pond mussel</name>
    <name type="synonym">Anodonta woodiana</name>
    <dbReference type="NCBI Taxonomy" id="1069815"/>
    <lineage>
        <taxon>Eukaryota</taxon>
        <taxon>Metazoa</taxon>
        <taxon>Spiralia</taxon>
        <taxon>Lophotrochozoa</taxon>
        <taxon>Mollusca</taxon>
        <taxon>Bivalvia</taxon>
        <taxon>Autobranchia</taxon>
        <taxon>Heteroconchia</taxon>
        <taxon>Palaeoheterodonta</taxon>
        <taxon>Unionida</taxon>
        <taxon>Unionoidea</taxon>
        <taxon>Unionidae</taxon>
        <taxon>Unioninae</taxon>
        <taxon>Sinanodonta</taxon>
    </lineage>
</organism>
<evidence type="ECO:0000256" key="12">
    <source>
        <dbReference type="ARBA" id="ARBA00032816"/>
    </source>
</evidence>